<evidence type="ECO:0000313" key="2">
    <source>
        <dbReference type="EMBL" id="THU96289.1"/>
    </source>
</evidence>
<keyword evidence="1" id="KW-0812">Transmembrane</keyword>
<accession>A0A4S8M2F9</accession>
<protein>
    <submittedName>
        <fullName evidence="2">Uncharacterized protein</fullName>
    </submittedName>
</protein>
<sequence>MLPFLSVLWTLIPITVYSVIRYTFPSFLVRFVTYFSCCSLPKSFSKVSVLLLFDFLLFLLLNLCLFFPLCFMSLIIFDHGQLTR</sequence>
<keyword evidence="1" id="KW-0472">Membrane</keyword>
<reference evidence="2 3" key="1">
    <citation type="journal article" date="2019" name="Nat. Ecol. Evol.">
        <title>Megaphylogeny resolves global patterns of mushroom evolution.</title>
        <authorList>
            <person name="Varga T."/>
            <person name="Krizsan K."/>
            <person name="Foldi C."/>
            <person name="Dima B."/>
            <person name="Sanchez-Garcia M."/>
            <person name="Sanchez-Ramirez S."/>
            <person name="Szollosi G.J."/>
            <person name="Szarkandi J.G."/>
            <person name="Papp V."/>
            <person name="Albert L."/>
            <person name="Andreopoulos W."/>
            <person name="Angelini C."/>
            <person name="Antonin V."/>
            <person name="Barry K.W."/>
            <person name="Bougher N.L."/>
            <person name="Buchanan P."/>
            <person name="Buyck B."/>
            <person name="Bense V."/>
            <person name="Catcheside P."/>
            <person name="Chovatia M."/>
            <person name="Cooper J."/>
            <person name="Damon W."/>
            <person name="Desjardin D."/>
            <person name="Finy P."/>
            <person name="Geml J."/>
            <person name="Haridas S."/>
            <person name="Hughes K."/>
            <person name="Justo A."/>
            <person name="Karasinski D."/>
            <person name="Kautmanova I."/>
            <person name="Kiss B."/>
            <person name="Kocsube S."/>
            <person name="Kotiranta H."/>
            <person name="LaButti K.M."/>
            <person name="Lechner B.E."/>
            <person name="Liimatainen K."/>
            <person name="Lipzen A."/>
            <person name="Lukacs Z."/>
            <person name="Mihaltcheva S."/>
            <person name="Morgado L.N."/>
            <person name="Niskanen T."/>
            <person name="Noordeloos M.E."/>
            <person name="Ohm R.A."/>
            <person name="Ortiz-Santana B."/>
            <person name="Ovrebo C."/>
            <person name="Racz N."/>
            <person name="Riley R."/>
            <person name="Savchenko A."/>
            <person name="Shiryaev A."/>
            <person name="Soop K."/>
            <person name="Spirin V."/>
            <person name="Szebenyi C."/>
            <person name="Tomsovsky M."/>
            <person name="Tulloss R.E."/>
            <person name="Uehling J."/>
            <person name="Grigoriev I.V."/>
            <person name="Vagvolgyi C."/>
            <person name="Papp T."/>
            <person name="Martin F.M."/>
            <person name="Miettinen O."/>
            <person name="Hibbett D.S."/>
            <person name="Nagy L.G."/>
        </authorList>
    </citation>
    <scope>NUCLEOTIDE SEQUENCE [LARGE SCALE GENOMIC DNA]</scope>
    <source>
        <strain evidence="2 3">CBS 962.96</strain>
    </source>
</reference>
<proteinExistence type="predicted"/>
<evidence type="ECO:0000256" key="1">
    <source>
        <dbReference type="SAM" id="Phobius"/>
    </source>
</evidence>
<name>A0A4S8M2F9_DENBC</name>
<evidence type="ECO:0000313" key="3">
    <source>
        <dbReference type="Proteomes" id="UP000297245"/>
    </source>
</evidence>
<feature type="transmembrane region" description="Helical" evidence="1">
    <location>
        <begin position="49"/>
        <end position="77"/>
    </location>
</feature>
<dbReference type="AlphaFoldDB" id="A0A4S8M2F9"/>
<organism evidence="2 3">
    <name type="scientific">Dendrothele bispora (strain CBS 962.96)</name>
    <dbReference type="NCBI Taxonomy" id="1314807"/>
    <lineage>
        <taxon>Eukaryota</taxon>
        <taxon>Fungi</taxon>
        <taxon>Dikarya</taxon>
        <taxon>Basidiomycota</taxon>
        <taxon>Agaricomycotina</taxon>
        <taxon>Agaricomycetes</taxon>
        <taxon>Agaricomycetidae</taxon>
        <taxon>Agaricales</taxon>
        <taxon>Agaricales incertae sedis</taxon>
        <taxon>Dendrothele</taxon>
    </lineage>
</organism>
<dbReference type="EMBL" id="ML179180">
    <property type="protein sequence ID" value="THU96289.1"/>
    <property type="molecule type" value="Genomic_DNA"/>
</dbReference>
<keyword evidence="1" id="KW-1133">Transmembrane helix</keyword>
<dbReference type="Proteomes" id="UP000297245">
    <property type="component" value="Unassembled WGS sequence"/>
</dbReference>
<keyword evidence="3" id="KW-1185">Reference proteome</keyword>
<gene>
    <name evidence="2" type="ORF">K435DRAFT_99270</name>
</gene>